<dbReference type="SUPFAM" id="SSF103481">
    <property type="entry name" value="Multidrug resistance efflux transporter EmrE"/>
    <property type="match status" value="1"/>
</dbReference>
<sequence length="387" mass="43522">MVKPTFIFIPLQLISSAFNSITSKITLQQESKGYNNIQHCFDKPFFQAIIMTLAMTFAFVVRRFWDSNGKGPHPPTPIRLRLLLAIPALCDLITAILNIFGLIFINLSIFQMLRSSQIIFTAFFSVFLLKKKIKNYEIVGIILVVISLILVGWAGMYIPSNKDDPDNSQISKIDSIREKLLGSLLVTFGQVFISIQIILEEYIIQIKLKGKVGALEVIGNEGLMGLLITLTFLPIAFFCPGTDPSPFKNGSLENMWDSLLMIYNNPKLVIYFLCSFIFGSIYNICAMCVITYTSSLTEAIIDAVSTLFVWIIMLVSYQIGLPYGEPWNLFSFVELAGFLLLITGNLIYNGQLKLPCFKYPTFDEIAEESLLDNTTQQSSMSYVQTLA</sequence>
<keyword evidence="1" id="KW-1133">Transmembrane helix</keyword>
<feature type="domain" description="EamA" evidence="2">
    <location>
        <begin position="45"/>
        <end position="152"/>
    </location>
</feature>
<feature type="transmembrane region" description="Helical" evidence="1">
    <location>
        <begin position="82"/>
        <end position="105"/>
    </location>
</feature>
<reference evidence="3 4" key="1">
    <citation type="submission" date="2024-04" db="EMBL/GenBank/DDBJ databases">
        <title>Tritrichomonas musculus Genome.</title>
        <authorList>
            <person name="Alves-Ferreira E."/>
            <person name="Grigg M."/>
            <person name="Lorenzi H."/>
            <person name="Galac M."/>
        </authorList>
    </citation>
    <scope>NUCLEOTIDE SEQUENCE [LARGE SCALE GENOMIC DNA]</scope>
    <source>
        <strain evidence="3 4">EAF2021</strain>
    </source>
</reference>
<accession>A0ABR2HIJ1</accession>
<dbReference type="Proteomes" id="UP001470230">
    <property type="component" value="Unassembled WGS sequence"/>
</dbReference>
<keyword evidence="4" id="KW-1185">Reference proteome</keyword>
<feature type="transmembrane region" description="Helical" evidence="1">
    <location>
        <begin position="44"/>
        <end position="61"/>
    </location>
</feature>
<protein>
    <recommendedName>
        <fullName evidence="2">EamA domain-containing protein</fullName>
    </recommendedName>
</protein>
<keyword evidence="1" id="KW-0472">Membrane</keyword>
<evidence type="ECO:0000313" key="3">
    <source>
        <dbReference type="EMBL" id="KAK8846917.1"/>
    </source>
</evidence>
<evidence type="ECO:0000259" key="2">
    <source>
        <dbReference type="Pfam" id="PF00892"/>
    </source>
</evidence>
<feature type="transmembrane region" description="Helical" evidence="1">
    <location>
        <begin position="111"/>
        <end position="129"/>
    </location>
</feature>
<dbReference type="PANTHER" id="PTHR13146">
    <property type="match status" value="1"/>
</dbReference>
<keyword evidence="1" id="KW-0812">Transmembrane</keyword>
<dbReference type="Pfam" id="PF00892">
    <property type="entry name" value="EamA"/>
    <property type="match status" value="1"/>
</dbReference>
<comment type="caution">
    <text evidence="3">The sequence shown here is derived from an EMBL/GenBank/DDBJ whole genome shotgun (WGS) entry which is preliminary data.</text>
</comment>
<feature type="transmembrane region" description="Helical" evidence="1">
    <location>
        <begin position="268"/>
        <end position="292"/>
    </location>
</feature>
<organism evidence="3 4">
    <name type="scientific">Tritrichomonas musculus</name>
    <dbReference type="NCBI Taxonomy" id="1915356"/>
    <lineage>
        <taxon>Eukaryota</taxon>
        <taxon>Metamonada</taxon>
        <taxon>Parabasalia</taxon>
        <taxon>Tritrichomonadida</taxon>
        <taxon>Tritrichomonadidae</taxon>
        <taxon>Tritrichomonas</taxon>
    </lineage>
</organism>
<name>A0ABR2HIJ1_9EUKA</name>
<feature type="transmembrane region" description="Helical" evidence="1">
    <location>
        <begin position="220"/>
        <end position="238"/>
    </location>
</feature>
<dbReference type="InterPro" id="IPR037185">
    <property type="entry name" value="EmrE-like"/>
</dbReference>
<proteinExistence type="predicted"/>
<evidence type="ECO:0000313" key="4">
    <source>
        <dbReference type="Proteomes" id="UP001470230"/>
    </source>
</evidence>
<evidence type="ECO:0000256" key="1">
    <source>
        <dbReference type="SAM" id="Phobius"/>
    </source>
</evidence>
<feature type="transmembrane region" description="Helical" evidence="1">
    <location>
        <begin position="136"/>
        <end position="160"/>
    </location>
</feature>
<feature type="transmembrane region" description="Helical" evidence="1">
    <location>
        <begin position="299"/>
        <end position="321"/>
    </location>
</feature>
<dbReference type="InterPro" id="IPR000620">
    <property type="entry name" value="EamA_dom"/>
</dbReference>
<feature type="transmembrane region" description="Helical" evidence="1">
    <location>
        <begin position="327"/>
        <end position="348"/>
    </location>
</feature>
<feature type="transmembrane region" description="Helical" evidence="1">
    <location>
        <begin position="180"/>
        <end position="199"/>
    </location>
</feature>
<dbReference type="PANTHER" id="PTHR13146:SF6">
    <property type="entry name" value="THH1_TOM1_TOM3 DOMAIN-CONTAINING PROTEIN"/>
    <property type="match status" value="1"/>
</dbReference>
<dbReference type="EMBL" id="JAPFFF010000028">
    <property type="protein sequence ID" value="KAK8846917.1"/>
    <property type="molecule type" value="Genomic_DNA"/>
</dbReference>
<gene>
    <name evidence="3" type="ORF">M9Y10_019485</name>
</gene>